<feature type="compositionally biased region" description="Polar residues" evidence="2">
    <location>
        <begin position="621"/>
        <end position="637"/>
    </location>
</feature>
<feature type="region of interest" description="Disordered" evidence="2">
    <location>
        <begin position="1"/>
        <end position="24"/>
    </location>
</feature>
<evidence type="ECO:0000313" key="5">
    <source>
        <dbReference type="Proteomes" id="UP000268350"/>
    </source>
</evidence>
<feature type="compositionally biased region" description="Low complexity" evidence="2">
    <location>
        <begin position="1173"/>
        <end position="1184"/>
    </location>
</feature>
<feature type="compositionally biased region" description="Basic and acidic residues" evidence="2">
    <location>
        <begin position="539"/>
        <end position="548"/>
    </location>
</feature>
<accession>A0A3B0K5C2</accession>
<feature type="region of interest" description="Disordered" evidence="2">
    <location>
        <begin position="978"/>
        <end position="1012"/>
    </location>
</feature>
<feature type="region of interest" description="Disordered" evidence="2">
    <location>
        <begin position="830"/>
        <end position="857"/>
    </location>
</feature>
<evidence type="ECO:0000313" key="4">
    <source>
        <dbReference type="EMBL" id="SPP87892.1"/>
    </source>
</evidence>
<reference evidence="5" key="1">
    <citation type="submission" date="2018-01" db="EMBL/GenBank/DDBJ databases">
        <authorList>
            <person name="Alioto T."/>
            <person name="Alioto T."/>
        </authorList>
    </citation>
    <scope>NUCLEOTIDE SEQUENCE [LARGE SCALE GENOMIC DNA]</scope>
</reference>
<evidence type="ECO:0000259" key="3">
    <source>
        <dbReference type="PROSITE" id="PS51031"/>
    </source>
</evidence>
<dbReference type="GO" id="GO:0005634">
    <property type="term" value="C:nucleus"/>
    <property type="evidence" value="ECO:0007669"/>
    <property type="project" value="UniProtKB-SubCell"/>
</dbReference>
<evidence type="ECO:0000256" key="2">
    <source>
        <dbReference type="SAM" id="MobiDB-lite"/>
    </source>
</evidence>
<dbReference type="Proteomes" id="UP000268350">
    <property type="component" value="Unassembled WGS sequence"/>
</dbReference>
<dbReference type="EMBL" id="OUUW01000013">
    <property type="protein sequence ID" value="SPP87892.1"/>
    <property type="molecule type" value="Genomic_DNA"/>
</dbReference>
<dbReference type="PROSITE" id="PS51031">
    <property type="entry name" value="BESS"/>
    <property type="match status" value="1"/>
</dbReference>
<dbReference type="OrthoDB" id="10262320at2759"/>
<feature type="region of interest" description="Disordered" evidence="2">
    <location>
        <begin position="900"/>
        <end position="923"/>
    </location>
</feature>
<keyword evidence="1" id="KW-0539">Nucleus</keyword>
<sequence length="1199" mass="133456">MDEQSALDVKIYPASDPGNKMASTDADLKTMRHELKIMDVEGPTNTVAPIIIEVEDSDMEDTDSHAPVAGEQPTALNNCAPDEKLLHDPLLDDKDNVSAKTELSSDVESNNSYVDPMGLLERLDNYGDADSQEEEDDFSVDEGTPVSTSHKRSRAGRWIIWMKRWPWLLHEDRDKDYAYCLYCNIKLNVNKRSKYIQQHNLSLYHQERETNYLAFMASQKLNATGEHSTEIKHEIGTSSYVAAMKKKRVREKDAFSEFNWSRWLVMHSWLERTGQQGTIGLCKLCNVKMNVEFEYLRRRHEGTKGHLEAMRSHGITASGQQALKRKRRASTYQAPVPVEEEIDDEEEQAPASRRASTVGTVVGGDVDASKWCELIADTSPQQCRCTLCNSQMVLTSFLRHSKTNAHCQNLHLHLHQNLKGSGTDRGAWSRFSELHPWLVADPEDPNFAYCSICLKRFMYGHSEIKRKNHENSEKHLAAAAANRAALVTVTNNAVEGENQEEQQQQPSEPAPSLALTESERSYGQSQIDEDDDDNWSEAPNRHDAEPSHPWKHTTTRPAPRFYSWLRLSKDRKTQLCRYCRVRFHNESGKARHELSARHNRLVMQQKLSQGMLREAKKQQHRLQQAEGSEEQSNTDSGTVAEKSAEPAIRSVSAIPATMKGKVMVWKERYPWLSYKRSEKRRNYGWCKLCEVSVFLPTSKYASKHQRSTRHVRLRIERKRTGGKPPAAAVMSAAVSAAALTSAEARQKAAMTELQAKYDWLDPDGTDENHCHCRICDTRLPIKVFFLRQHDGSRKHADNLEKYKISDAAASLSSSGPVAEVQADALDLDSDGALSVKSEGSTTGEPPSKRSRRSTEMRHILRALRDSVGKRSDERRQMDMAKDMICSSFDIVTRLRNLERGAGQPQQDSTALAPVSPNVSITSVPPGPRHVMDLFFDSISPTMKALPADLAAEGKAKIMQLVCGLEVRAMQRIVGPPAPAAANGVASNTETVSSDASPNSGADSSSPAHSNSTTITISDQIDEHTAQQNSNEVEKASQQASPMACQTTVSVNGSTKELLSNVRRFLPNSLQVSTRPEDADALRCVPLNKLTTTNSLNGGAETTCTYTPVRSNSPHQTDVNPLAMMRQIRVNNGNQSKMITISKTPTPLVRHSAANSSSIINGGAPIQYYKAVHSGSSSTSSSNSNHNRKSQPLAMSRPSQ</sequence>
<keyword evidence="5" id="KW-1185">Reference proteome</keyword>
<dbReference type="GO" id="GO:0003677">
    <property type="term" value="F:DNA binding"/>
    <property type="evidence" value="ECO:0007669"/>
    <property type="project" value="InterPro"/>
</dbReference>
<feature type="compositionally biased region" description="Acidic residues" evidence="2">
    <location>
        <begin position="338"/>
        <end position="348"/>
    </location>
</feature>
<feature type="domain" description="BESS" evidence="3">
    <location>
        <begin position="928"/>
        <end position="967"/>
    </location>
</feature>
<proteinExistence type="predicted"/>
<comment type="subcellular location">
    <subcellularLocation>
        <location evidence="1">Nucleus</location>
    </subcellularLocation>
</comment>
<dbReference type="Pfam" id="PF02944">
    <property type="entry name" value="BESS"/>
    <property type="match status" value="1"/>
</dbReference>
<dbReference type="AlphaFoldDB" id="A0A3B0K5C2"/>
<evidence type="ECO:0000256" key="1">
    <source>
        <dbReference type="PROSITE-ProRule" id="PRU00371"/>
    </source>
</evidence>
<dbReference type="InterPro" id="IPR004210">
    <property type="entry name" value="BESS_motif"/>
</dbReference>
<name>A0A3B0K5C2_DROGU</name>
<feature type="compositionally biased region" description="Polar residues" evidence="2">
    <location>
        <begin position="1025"/>
        <end position="1043"/>
    </location>
</feature>
<feature type="region of interest" description="Disordered" evidence="2">
    <location>
        <begin position="128"/>
        <end position="149"/>
    </location>
</feature>
<protein>
    <submittedName>
        <fullName evidence="4">Blast:Protein suppressor of variegation 3-7</fullName>
    </submittedName>
</protein>
<feature type="compositionally biased region" description="Acidic residues" evidence="2">
    <location>
        <begin position="130"/>
        <end position="140"/>
    </location>
</feature>
<feature type="region of interest" description="Disordered" evidence="2">
    <location>
        <begin position="1173"/>
        <end position="1199"/>
    </location>
</feature>
<feature type="compositionally biased region" description="Low complexity" evidence="2">
    <location>
        <begin position="496"/>
        <end position="507"/>
    </location>
</feature>
<feature type="compositionally biased region" description="Polar residues" evidence="2">
    <location>
        <begin position="984"/>
        <end position="1012"/>
    </location>
</feature>
<gene>
    <name evidence="4" type="ORF">DGUA_6G015684</name>
</gene>
<feature type="region of interest" description="Disordered" evidence="2">
    <location>
        <begin position="316"/>
        <end position="358"/>
    </location>
</feature>
<feature type="region of interest" description="Disordered" evidence="2">
    <location>
        <begin position="610"/>
        <end position="645"/>
    </location>
</feature>
<dbReference type="OMA" id="DTSPQQC"/>
<feature type="region of interest" description="Disordered" evidence="2">
    <location>
        <begin position="496"/>
        <end position="556"/>
    </location>
</feature>
<feature type="region of interest" description="Disordered" evidence="2">
    <location>
        <begin position="1024"/>
        <end position="1043"/>
    </location>
</feature>
<organism evidence="4 5">
    <name type="scientific">Drosophila guanche</name>
    <name type="common">Fruit fly</name>
    <dbReference type="NCBI Taxonomy" id="7266"/>
    <lineage>
        <taxon>Eukaryota</taxon>
        <taxon>Metazoa</taxon>
        <taxon>Ecdysozoa</taxon>
        <taxon>Arthropoda</taxon>
        <taxon>Hexapoda</taxon>
        <taxon>Insecta</taxon>
        <taxon>Pterygota</taxon>
        <taxon>Neoptera</taxon>
        <taxon>Endopterygota</taxon>
        <taxon>Diptera</taxon>
        <taxon>Brachycera</taxon>
        <taxon>Muscomorpha</taxon>
        <taxon>Ephydroidea</taxon>
        <taxon>Drosophilidae</taxon>
        <taxon>Drosophila</taxon>
        <taxon>Sophophora</taxon>
    </lineage>
</organism>